<comment type="caution">
    <text evidence="5">The sequence shown here is derived from an EMBL/GenBank/DDBJ whole genome shotgun (WGS) entry which is preliminary data.</text>
</comment>
<dbReference type="Pfam" id="PF20643">
    <property type="entry name" value="TAF1C_C"/>
    <property type="match status" value="1"/>
</dbReference>
<reference evidence="5 6" key="1">
    <citation type="journal article" date="2024" name="Proc. Natl. Acad. Sci. U.S.A.">
        <title>The genetic regulatory architecture and epigenomic basis for age-related changes in rattlesnake venom.</title>
        <authorList>
            <person name="Hogan M.P."/>
            <person name="Holding M.L."/>
            <person name="Nystrom G.S."/>
            <person name="Colston T.J."/>
            <person name="Bartlett D.A."/>
            <person name="Mason A.J."/>
            <person name="Ellsworth S.A."/>
            <person name="Rautsaw R.M."/>
            <person name="Lawrence K.C."/>
            <person name="Strickland J.L."/>
            <person name="He B."/>
            <person name="Fraser P."/>
            <person name="Margres M.J."/>
            <person name="Gilbert D.M."/>
            <person name="Gibbs H.L."/>
            <person name="Parkinson C.L."/>
            <person name="Rokyta D.R."/>
        </authorList>
    </citation>
    <scope>NUCLEOTIDE SEQUENCE [LARGE SCALE GENOMIC DNA]</scope>
    <source>
        <strain evidence="5">DRR0105</strain>
    </source>
</reference>
<feature type="domain" description="TAF1C beta-propeller" evidence="2">
    <location>
        <begin position="311"/>
        <end position="447"/>
    </location>
</feature>
<protein>
    <submittedName>
        <fullName evidence="5">TATA box-binding protein-associated factor RNA polymerase I subunit C</fullName>
    </submittedName>
</protein>
<dbReference type="InterPro" id="IPR049089">
    <property type="entry name" value="TAF1C_C"/>
</dbReference>
<keyword evidence="6" id="KW-1185">Reference proteome</keyword>
<dbReference type="PANTHER" id="PTHR15319">
    <property type="entry name" value="TATA BOX-BINDING PROTEIN ASSOCIATED FACTOR RNA POLYMERASE I SUBUNIT C"/>
    <property type="match status" value="1"/>
</dbReference>
<dbReference type="AlphaFoldDB" id="A0AAW1C2C5"/>
<feature type="region of interest" description="Disordered" evidence="1">
    <location>
        <begin position="759"/>
        <end position="898"/>
    </location>
</feature>
<evidence type="ECO:0000259" key="2">
    <source>
        <dbReference type="Pfam" id="PF20641"/>
    </source>
</evidence>
<feature type="compositionally biased region" description="Low complexity" evidence="1">
    <location>
        <begin position="822"/>
        <end position="838"/>
    </location>
</feature>
<dbReference type="InterPro" id="IPR049087">
    <property type="entry name" value="TAF1C_beta-prop"/>
</dbReference>
<name>A0AAW1C2C5_CROAD</name>
<feature type="region of interest" description="Disordered" evidence="1">
    <location>
        <begin position="1"/>
        <end position="25"/>
    </location>
</feature>
<dbReference type="Pfam" id="PF20641">
    <property type="entry name" value="TAF1C_beta-prop"/>
    <property type="match status" value="1"/>
</dbReference>
<feature type="compositionally biased region" description="Low complexity" evidence="1">
    <location>
        <begin position="873"/>
        <end position="891"/>
    </location>
</feature>
<dbReference type="PANTHER" id="PTHR15319:SF1">
    <property type="entry name" value="TATA BOX-BINDING PROTEIN-ASSOCIATED FACTOR RNA POLYMERASE I SUBUNIT C"/>
    <property type="match status" value="1"/>
</dbReference>
<dbReference type="GO" id="GO:0001164">
    <property type="term" value="F:RNA polymerase I core promoter sequence-specific DNA binding"/>
    <property type="evidence" value="ECO:0007669"/>
    <property type="project" value="TreeGrafter"/>
</dbReference>
<dbReference type="EMBL" id="JAOTOJ010000002">
    <property type="protein sequence ID" value="KAK9408694.1"/>
    <property type="molecule type" value="Genomic_DNA"/>
</dbReference>
<evidence type="ECO:0000259" key="3">
    <source>
        <dbReference type="Pfam" id="PF20642"/>
    </source>
</evidence>
<evidence type="ECO:0000259" key="4">
    <source>
        <dbReference type="Pfam" id="PF20643"/>
    </source>
</evidence>
<feature type="domain" description="TAF1C helical bundle" evidence="3">
    <location>
        <begin position="554"/>
        <end position="785"/>
    </location>
</feature>
<dbReference type="Proteomes" id="UP001474421">
    <property type="component" value="Unassembled WGS sequence"/>
</dbReference>
<feature type="compositionally biased region" description="Basic residues" evidence="1">
    <location>
        <begin position="764"/>
        <end position="774"/>
    </location>
</feature>
<feature type="compositionally biased region" description="Pro residues" evidence="1">
    <location>
        <begin position="804"/>
        <end position="821"/>
    </location>
</feature>
<dbReference type="Pfam" id="PF20642">
    <property type="entry name" value="TAF1C_HB"/>
    <property type="match status" value="1"/>
</dbReference>
<feature type="domain" description="TAF1C C-terminal" evidence="4">
    <location>
        <begin position="833"/>
        <end position="898"/>
    </location>
</feature>
<gene>
    <name evidence="5" type="ORF">NXF25_007468</name>
</gene>
<accession>A0AAW1C2C5</accession>
<dbReference type="GO" id="GO:0001650">
    <property type="term" value="C:fibrillar center"/>
    <property type="evidence" value="ECO:0007669"/>
    <property type="project" value="TreeGrafter"/>
</dbReference>
<sequence length="898" mass="97637">MAAFPDALLPGLFRPGPPGREGPGAGLRVAGWGQCGQVGVAAREPGAPPLFLPRRCRRARENWLPAEAAPLPLKPPDAAPRTAGPPAGPALTALVPQLGRLFLDHPEAAFGATARLLHQHVYLGDSTNWRRAGGVCGMTRFLRALEGPTRGGSLSGVASVCRDWLSELPLKLVAEWLHEDLAERRRRLSFDDTPTGGALAWLPDRTPGEHTRRGCLVFPAGEAADRLCILREEGMGMGMGSRAVAQGCLQPPLQHGFSLAAAAGFQGAVLRPAASSNALRPELRGCPAQFELNGAVRQVAAAHLEGSDFLGVRSDHFCAAWRQQRGRAPTPLQVVCTEAPCSSIAVSPHLPGELSLCTLAGELYLWNVETGLRRLHQDRDSLFFRDPSPWRWSEFSAHPRVLTFADRTGLKGLDQRVSSGGCFELFKIGSEADCQRGERLVLSKYLGYSEPFHHLVTTQFSVFVLDERFPLVPVLRWEHMMQWPPIYAHLTPAGAPQHNHRVLLSAHHSQELLLLQYSGGHSLPCQLQGAPQKLPSIKECLPHFPVQVPVRQSALSQRLSVPTTGIAATLGQQDGIQTLLVFQLSEAGDLFYQPLLPQASGEEAGGHAPTDLDPEASFGDAVVDRACQEPSFPDGAKTASSPVAAALYRRWLRAWKRATPPAQDWQCPPATLNQGCLFAHRETRGVEGSVPSSLEASHCLRMAMQEERLFWSWGGESRVPVPPVPQGPLGELGQRLAANWAGDWAAWWLERLGSTKARQQALREKRRRAKRHRGTQSLSGSFTSSTSYQSELSDWSGRDSRAPRSPPALPTEPPLQAPPALPLSSQEDSELLSSQSLSARGIPSERRQTLRRYLAVLDQPPEPPEDDLPASQSSALGSSQRGPSSSQGPQQKRARMGF</sequence>
<proteinExistence type="predicted"/>
<feature type="compositionally biased region" description="Low complexity" evidence="1">
    <location>
        <begin position="775"/>
        <end position="793"/>
    </location>
</feature>
<evidence type="ECO:0000313" key="5">
    <source>
        <dbReference type="EMBL" id="KAK9408694.1"/>
    </source>
</evidence>
<dbReference type="InterPro" id="IPR038801">
    <property type="entry name" value="TAF1C"/>
</dbReference>
<evidence type="ECO:0000313" key="6">
    <source>
        <dbReference type="Proteomes" id="UP001474421"/>
    </source>
</evidence>
<organism evidence="5 6">
    <name type="scientific">Crotalus adamanteus</name>
    <name type="common">Eastern diamondback rattlesnake</name>
    <dbReference type="NCBI Taxonomy" id="8729"/>
    <lineage>
        <taxon>Eukaryota</taxon>
        <taxon>Metazoa</taxon>
        <taxon>Chordata</taxon>
        <taxon>Craniata</taxon>
        <taxon>Vertebrata</taxon>
        <taxon>Euteleostomi</taxon>
        <taxon>Lepidosauria</taxon>
        <taxon>Squamata</taxon>
        <taxon>Bifurcata</taxon>
        <taxon>Unidentata</taxon>
        <taxon>Episquamata</taxon>
        <taxon>Toxicofera</taxon>
        <taxon>Serpentes</taxon>
        <taxon>Colubroidea</taxon>
        <taxon>Viperidae</taxon>
        <taxon>Crotalinae</taxon>
        <taxon>Crotalus</taxon>
    </lineage>
</organism>
<dbReference type="InterPro" id="IPR049090">
    <property type="entry name" value="TAF1C_HB"/>
</dbReference>
<evidence type="ECO:0000256" key="1">
    <source>
        <dbReference type="SAM" id="MobiDB-lite"/>
    </source>
</evidence>